<reference evidence="5" key="1">
    <citation type="journal article" date="2019" name="Int. J. Syst. Evol. Microbiol.">
        <title>The Global Catalogue of Microorganisms (GCM) 10K type strain sequencing project: providing services to taxonomists for standard genome sequencing and annotation.</title>
        <authorList>
            <consortium name="The Broad Institute Genomics Platform"/>
            <consortium name="The Broad Institute Genome Sequencing Center for Infectious Disease"/>
            <person name="Wu L."/>
            <person name="Ma J."/>
        </authorList>
    </citation>
    <scope>NUCLEOTIDE SEQUENCE [LARGE SCALE GENOMIC DNA]</scope>
    <source>
        <strain evidence="5">JCM 32304</strain>
    </source>
</reference>
<proteinExistence type="predicted"/>
<feature type="region of interest" description="Disordered" evidence="1">
    <location>
        <begin position="126"/>
        <end position="149"/>
    </location>
</feature>
<dbReference type="Proteomes" id="UP000654367">
    <property type="component" value="Unassembled WGS sequence"/>
</dbReference>
<organism evidence="4 5">
    <name type="scientific">Shewanella saliphila</name>
    <dbReference type="NCBI Taxonomy" id="2282698"/>
    <lineage>
        <taxon>Bacteria</taxon>
        <taxon>Pseudomonadati</taxon>
        <taxon>Pseudomonadota</taxon>
        <taxon>Gammaproteobacteria</taxon>
        <taxon>Alteromonadales</taxon>
        <taxon>Shewanellaceae</taxon>
        <taxon>Shewanella</taxon>
    </lineage>
</organism>
<gene>
    <name evidence="4" type="primary">asmA</name>
    <name evidence="4" type="ORF">GCM10009409_01550</name>
</gene>
<dbReference type="PANTHER" id="PTHR30441:SF4">
    <property type="entry name" value="PROTEIN ASMA"/>
    <property type="match status" value="1"/>
</dbReference>
<evidence type="ECO:0000256" key="2">
    <source>
        <dbReference type="SAM" id="Phobius"/>
    </source>
</evidence>
<dbReference type="EMBL" id="BMQV01000001">
    <property type="protein sequence ID" value="GGP38310.1"/>
    <property type="molecule type" value="Genomic_DNA"/>
</dbReference>
<comment type="caution">
    <text evidence="4">The sequence shown here is derived from an EMBL/GenBank/DDBJ whole genome shotgun (WGS) entry which is preliminary data.</text>
</comment>
<dbReference type="Pfam" id="PF05170">
    <property type="entry name" value="AsmA"/>
    <property type="match status" value="2"/>
</dbReference>
<keyword evidence="2" id="KW-0472">Membrane</keyword>
<accession>A0ABQ2Q0H6</accession>
<feature type="domain" description="AsmA" evidence="3">
    <location>
        <begin position="4"/>
        <end position="177"/>
    </location>
</feature>
<dbReference type="PANTHER" id="PTHR30441">
    <property type="entry name" value="DUF748 DOMAIN-CONTAINING PROTEIN"/>
    <property type="match status" value="1"/>
</dbReference>
<dbReference type="InterPro" id="IPR052894">
    <property type="entry name" value="AsmA-related"/>
</dbReference>
<feature type="transmembrane region" description="Helical" evidence="2">
    <location>
        <begin position="7"/>
        <end position="26"/>
    </location>
</feature>
<feature type="region of interest" description="Disordered" evidence="1">
    <location>
        <begin position="317"/>
        <end position="337"/>
    </location>
</feature>
<evidence type="ECO:0000256" key="1">
    <source>
        <dbReference type="SAM" id="MobiDB-lite"/>
    </source>
</evidence>
<keyword evidence="2" id="KW-1133">Transmembrane helix</keyword>
<keyword evidence="2" id="KW-0812">Transmembrane</keyword>
<keyword evidence="5" id="KW-1185">Reference proteome</keyword>
<dbReference type="InterPro" id="IPR007844">
    <property type="entry name" value="AsmA"/>
</dbReference>
<evidence type="ECO:0000313" key="5">
    <source>
        <dbReference type="Proteomes" id="UP000654367"/>
    </source>
</evidence>
<evidence type="ECO:0000313" key="4">
    <source>
        <dbReference type="EMBL" id="GGP38310.1"/>
    </source>
</evidence>
<evidence type="ECO:0000259" key="3">
    <source>
        <dbReference type="Pfam" id="PF05170"/>
    </source>
</evidence>
<dbReference type="RefSeq" id="WP_188916434.1">
    <property type="nucleotide sequence ID" value="NZ_BMQV01000001.1"/>
</dbReference>
<name>A0ABQ2Q0H6_9GAMM</name>
<protein>
    <submittedName>
        <fullName evidence="4">Cell envelope biogenesis protein AsmA</fullName>
    </submittedName>
</protein>
<feature type="compositionally biased region" description="Low complexity" evidence="1">
    <location>
        <begin position="324"/>
        <end position="337"/>
    </location>
</feature>
<feature type="domain" description="AsmA" evidence="3">
    <location>
        <begin position="202"/>
        <end position="517"/>
    </location>
</feature>
<sequence>MKAVKWFLAIVLILIVGITVYLTMFFDLNNFKPQIVDAVKKQTGRDLQIKDDLSWSVFPSIGIKLGGISLSNPENFSPASMLDVNEAVANVALMPLFSQQIEVDLLKLDGLTLNLVTQKNGKTSFDGLSGEGVSEPAGDTATESNSGDSKMSLQTLDIGGIELTNTNINLIDMATDTSQTFSLKSFTLGQFSLGKFADFAYEFAATLPDMQLASSGQGKIQVDQALKHITINDFTMSHNAQGDSLPKKSVTVDMTTQLQMALDAQTIELQLTKLSAMDIAATGKVDVNYGNSVPKIAMTLDVGDIDVDALLPQETATEDTAINEAPEATASATSSEPDLSALKTVDLTVNLSAKSIKVSNMLTQNWQMNMAIKNGILTLSSLTADLYEGKLALSAKLDGRQAVPTYQFDKTLTGVNIRPLLIDAAEVDLLSGQASFQVKGSGSSLIPEKLKKNLDAVGQFEVADGSLYGVNIPQMIRSAQQKLTGDLSSADKEELKTDFTSLTGSFTVKEAVVTNPDLAMASPLLRIKGEGTANIASEALNYNLTTSVVGSLSGQSDATDESLKGIDVPLTIKGTFQEPKFGIDTKALLEGQFKEEADKAKEKLKDGLFKKLGI</sequence>